<dbReference type="Proteomes" id="UP000036987">
    <property type="component" value="Unassembled WGS sequence"/>
</dbReference>
<protein>
    <recommendedName>
        <fullName evidence="9">Auxin response factor</fullName>
    </recommendedName>
</protein>
<accession>A0A0K9P443</accession>
<dbReference type="InterPro" id="IPR044835">
    <property type="entry name" value="ARF_plant"/>
</dbReference>
<feature type="compositionally biased region" description="Low complexity" evidence="10">
    <location>
        <begin position="516"/>
        <end position="544"/>
    </location>
</feature>
<dbReference type="OrthoDB" id="2016915at2759"/>
<dbReference type="SMART" id="SM01019">
    <property type="entry name" value="B3"/>
    <property type="match status" value="1"/>
</dbReference>
<reference evidence="14" key="1">
    <citation type="journal article" date="2016" name="Nature">
        <title>The genome of the seagrass Zostera marina reveals angiosperm adaptation to the sea.</title>
        <authorList>
            <person name="Olsen J.L."/>
            <person name="Rouze P."/>
            <person name="Verhelst B."/>
            <person name="Lin Y.-C."/>
            <person name="Bayer T."/>
            <person name="Collen J."/>
            <person name="Dattolo E."/>
            <person name="De Paoli E."/>
            <person name="Dittami S."/>
            <person name="Maumus F."/>
            <person name="Michel G."/>
            <person name="Kersting A."/>
            <person name="Lauritano C."/>
            <person name="Lohaus R."/>
            <person name="Toepel M."/>
            <person name="Tonon T."/>
            <person name="Vanneste K."/>
            <person name="Amirebrahimi M."/>
            <person name="Brakel J."/>
            <person name="Bostroem C."/>
            <person name="Chovatia M."/>
            <person name="Grimwood J."/>
            <person name="Jenkins J.W."/>
            <person name="Jueterbock A."/>
            <person name="Mraz A."/>
            <person name="Stam W.T."/>
            <person name="Tice H."/>
            <person name="Bornberg-Bauer E."/>
            <person name="Green P.J."/>
            <person name="Pearson G.A."/>
            <person name="Procaccini G."/>
            <person name="Duarte C.M."/>
            <person name="Schmutz J."/>
            <person name="Reusch T.B.H."/>
            <person name="Van de Peer Y."/>
        </authorList>
    </citation>
    <scope>NUCLEOTIDE SEQUENCE [LARGE SCALE GENOMIC DNA]</scope>
    <source>
        <strain evidence="14">cv. Finnish</strain>
    </source>
</reference>
<dbReference type="InterPro" id="IPR003340">
    <property type="entry name" value="B3_DNA-bd"/>
</dbReference>
<evidence type="ECO:0000259" key="12">
    <source>
        <dbReference type="PROSITE" id="PS51745"/>
    </source>
</evidence>
<dbReference type="CDD" id="cd10017">
    <property type="entry name" value="B3_DNA"/>
    <property type="match status" value="1"/>
</dbReference>
<evidence type="ECO:0000256" key="5">
    <source>
        <dbReference type="ARBA" id="ARBA00023125"/>
    </source>
</evidence>
<evidence type="ECO:0000256" key="9">
    <source>
        <dbReference type="RuleBase" id="RU004561"/>
    </source>
</evidence>
<dbReference type="InterPro" id="IPR010525">
    <property type="entry name" value="ARF_dom"/>
</dbReference>
<dbReference type="Gene3D" id="2.30.30.1040">
    <property type="match status" value="1"/>
</dbReference>
<dbReference type="InterPro" id="IPR033389">
    <property type="entry name" value="AUX/IAA_dom"/>
</dbReference>
<dbReference type="PROSITE" id="PS51745">
    <property type="entry name" value="PB1"/>
    <property type="match status" value="1"/>
</dbReference>
<dbReference type="PANTHER" id="PTHR31384:SF115">
    <property type="entry name" value="AUXIN RESPONSE FACTOR 6"/>
    <property type="match status" value="1"/>
</dbReference>
<dbReference type="SUPFAM" id="SSF54277">
    <property type="entry name" value="CAD &amp; PB1 domains"/>
    <property type="match status" value="1"/>
</dbReference>
<keyword evidence="14" id="KW-1185">Reference proteome</keyword>
<evidence type="ECO:0000256" key="8">
    <source>
        <dbReference type="ARBA" id="ARBA00023294"/>
    </source>
</evidence>
<evidence type="ECO:0000313" key="14">
    <source>
        <dbReference type="Proteomes" id="UP000036987"/>
    </source>
</evidence>
<dbReference type="GO" id="GO:0005634">
    <property type="term" value="C:nucleus"/>
    <property type="evidence" value="ECO:0000318"/>
    <property type="project" value="GO_Central"/>
</dbReference>
<evidence type="ECO:0000256" key="3">
    <source>
        <dbReference type="ARBA" id="ARBA00007853"/>
    </source>
</evidence>
<dbReference type="PANTHER" id="PTHR31384">
    <property type="entry name" value="AUXIN RESPONSE FACTOR 4-RELATED"/>
    <property type="match status" value="1"/>
</dbReference>
<evidence type="ECO:0000313" key="13">
    <source>
        <dbReference type="EMBL" id="KMZ63754.1"/>
    </source>
</evidence>
<dbReference type="Pfam" id="PF06507">
    <property type="entry name" value="ARF_AD"/>
    <property type="match status" value="1"/>
</dbReference>
<evidence type="ECO:0000256" key="1">
    <source>
        <dbReference type="ARBA" id="ARBA00003182"/>
    </source>
</evidence>
<name>A0A0K9P443_ZOSMR</name>
<dbReference type="SUPFAM" id="SSF101936">
    <property type="entry name" value="DNA-binding pseudobarrel domain"/>
    <property type="match status" value="1"/>
</dbReference>
<comment type="function">
    <text evidence="1 9">Auxin response factors (ARFs) are transcriptional factors that bind specifically to the DNA sequence 5'-TGTCTC-3' found in the auxin-responsive promoter elements (AuxREs).</text>
</comment>
<dbReference type="FunFam" id="2.40.330.10:FF:000001">
    <property type="entry name" value="Auxin response factor"/>
    <property type="match status" value="1"/>
</dbReference>
<dbReference type="InterPro" id="IPR015300">
    <property type="entry name" value="DNA-bd_pseudobarrel_sf"/>
</dbReference>
<dbReference type="OMA" id="NKEVDCH"/>
<dbReference type="STRING" id="29655.A0A0K9P443"/>
<keyword evidence="4 9" id="KW-0805">Transcription regulation</keyword>
<organism evidence="13 14">
    <name type="scientific">Zostera marina</name>
    <name type="common">Eelgrass</name>
    <dbReference type="NCBI Taxonomy" id="29655"/>
    <lineage>
        <taxon>Eukaryota</taxon>
        <taxon>Viridiplantae</taxon>
        <taxon>Streptophyta</taxon>
        <taxon>Embryophyta</taxon>
        <taxon>Tracheophyta</taxon>
        <taxon>Spermatophyta</taxon>
        <taxon>Magnoliopsida</taxon>
        <taxon>Liliopsida</taxon>
        <taxon>Zosteraceae</taxon>
        <taxon>Zostera</taxon>
    </lineage>
</organism>
<dbReference type="Pfam" id="PF02309">
    <property type="entry name" value="AUX_IAA"/>
    <property type="match status" value="1"/>
</dbReference>
<evidence type="ECO:0000256" key="7">
    <source>
        <dbReference type="ARBA" id="ARBA00023242"/>
    </source>
</evidence>
<dbReference type="InterPro" id="IPR053793">
    <property type="entry name" value="PB1-like"/>
</dbReference>
<comment type="caution">
    <text evidence="13">The sequence shown here is derived from an EMBL/GenBank/DDBJ whole genome shotgun (WGS) entry which is preliminary data.</text>
</comment>
<dbReference type="Gene3D" id="2.40.330.10">
    <property type="entry name" value="DNA-binding pseudobarrel domain"/>
    <property type="match status" value="1"/>
</dbReference>
<sequence length="911" mass="101333">MRLSSSGNSGIPPNTPEGEKRCLNSELWHACAGPLISLPAVGSRVVYFPQGHSEQVAASTNKEVDCHIPNYPNLPPQLVCQLHDVTMHADVETDEVYAQMTLQPLSPQEQKESYLPTELGISKQPTNYFCKTLTASDTSTHGGFSVPRRAAEKVFPPLDFTQQPPAQELIARDLHDNEWKFRHIFRGQPKRHLLTTGWSVFVSAKRLVAGDSVLFIWNENNQLFLGIRRSNRPQTVMPSSVLSSDSMHIGLLAAAAHASATNSRFTIFYNPRASPSEFVIPLVKFAKAVYHTRVSVGMRFRMLFETEESSVRRYMGTITGVSDLDHVRWPNSHWRSVKVGWDESTADERQPRVSLWEIEPLTTFPMYPSSFPLRLKRPWPSGLPSLNGREDVMMGLNSSSPLMWPRDCTDWRVQSLNFQGSGMTPPLMLPRLDPSLLGLQPPDIYQAMAAAALQEIRGVDHSKQMMPPSILEFQQAQQNIPGRAVSLLPGQVLQQVQSQPLSPQGSFPTISENLGQAQSHSSLLQQQQKQFIQQHQSQQQQLYHQQFPPENHHQQQLPKQHQQNHELGQHHLSNQQMPPVVVSSLSQLVSSSQPHPTTMSAIPSYIQQQNYPDNTSSHATTSAASASPLHSILSSFSPEETSQLFNMQRSNPSGNNWVPKRIGVDSSSPLNSGVPCVLPQMGSPNTNMSPFSGRECSVEQDVGGNNNVQNNLLFGVNIDSSSLLEQNGIVNLRTDPTTMPFSAVDFLNDPQNDFPLSTTSNCLDDFPLKSPTDNIIDNVNNGTFVKVSKSGSFGRSLDITRFSSYPELRGELGRMFGLEGQLEDPLRSGWQLVFVDRENDILLVGDDPWQEFVNNVWCIKILSPTEVLHMGKQGLDPSSNPNPIRCDGFVSSRRDSRSLSTGITSVGSLDY</sequence>
<feature type="region of interest" description="Disordered" evidence="10">
    <location>
        <begin position="499"/>
        <end position="544"/>
    </location>
</feature>
<evidence type="ECO:0000256" key="4">
    <source>
        <dbReference type="ARBA" id="ARBA00023015"/>
    </source>
</evidence>
<dbReference type="Gene3D" id="3.10.20.90">
    <property type="entry name" value="Phosphatidylinositol 3-kinase Catalytic Subunit, Chain A, domain 1"/>
    <property type="match status" value="1"/>
</dbReference>
<keyword evidence="6 9" id="KW-0804">Transcription</keyword>
<evidence type="ECO:0000259" key="11">
    <source>
        <dbReference type="PROSITE" id="PS50863"/>
    </source>
</evidence>
<keyword evidence="7 9" id="KW-0539">Nucleus</keyword>
<keyword evidence="8 9" id="KW-0927">Auxin signaling pathway</keyword>
<dbReference type="GO" id="GO:0006355">
    <property type="term" value="P:regulation of DNA-templated transcription"/>
    <property type="evidence" value="ECO:0000318"/>
    <property type="project" value="GO_Central"/>
</dbReference>
<dbReference type="PROSITE" id="PS50863">
    <property type="entry name" value="B3"/>
    <property type="match status" value="1"/>
</dbReference>
<feature type="domain" description="PB1" evidence="12">
    <location>
        <begin position="782"/>
        <end position="866"/>
    </location>
</feature>
<comment type="subunit">
    <text evidence="9">Homodimers and heterodimers.</text>
</comment>
<dbReference type="FunFam" id="2.30.30.1040:FF:000001">
    <property type="entry name" value="Auxin response factor"/>
    <property type="match status" value="1"/>
</dbReference>
<dbReference type="AlphaFoldDB" id="A0A0K9P443"/>
<comment type="similarity">
    <text evidence="3 9">Belongs to the ARF family.</text>
</comment>
<proteinExistence type="inferred from homology"/>
<dbReference type="GO" id="GO:0000976">
    <property type="term" value="F:transcription cis-regulatory region binding"/>
    <property type="evidence" value="ECO:0000318"/>
    <property type="project" value="GO_Central"/>
</dbReference>
<evidence type="ECO:0000256" key="10">
    <source>
        <dbReference type="SAM" id="MobiDB-lite"/>
    </source>
</evidence>
<comment type="subcellular location">
    <subcellularLocation>
        <location evidence="2 9">Nucleus</location>
    </subcellularLocation>
</comment>
<feature type="domain" description="TF-B3" evidence="11">
    <location>
        <begin position="129"/>
        <end position="231"/>
    </location>
</feature>
<dbReference type="FunFam" id="3.10.20.90:FF:000047">
    <property type="entry name" value="Auxin response factor"/>
    <property type="match status" value="1"/>
</dbReference>
<dbReference type="EMBL" id="LFYR01001212">
    <property type="protein sequence ID" value="KMZ63754.1"/>
    <property type="molecule type" value="Genomic_DNA"/>
</dbReference>
<evidence type="ECO:0000256" key="2">
    <source>
        <dbReference type="ARBA" id="ARBA00004123"/>
    </source>
</evidence>
<keyword evidence="5 9" id="KW-0238">DNA-binding</keyword>
<evidence type="ECO:0000256" key="6">
    <source>
        <dbReference type="ARBA" id="ARBA00023163"/>
    </source>
</evidence>
<dbReference type="GO" id="GO:0009734">
    <property type="term" value="P:auxin-activated signaling pathway"/>
    <property type="evidence" value="ECO:0007669"/>
    <property type="project" value="UniProtKB-KW"/>
</dbReference>
<dbReference type="Pfam" id="PF02362">
    <property type="entry name" value="B3"/>
    <property type="match status" value="1"/>
</dbReference>
<gene>
    <name evidence="13" type="ORF">ZOSMA_39G00250</name>
</gene>